<dbReference type="PATRIC" id="fig|1297742.4.peg.2874"/>
<gene>
    <name evidence="1" type="ORF">A176_002846</name>
</gene>
<protein>
    <submittedName>
        <fullName evidence="1">Uncharacterized protein</fullName>
    </submittedName>
</protein>
<dbReference type="OrthoDB" id="5524201at2"/>
<evidence type="ECO:0000313" key="2">
    <source>
        <dbReference type="Proteomes" id="UP000009026"/>
    </source>
</evidence>
<evidence type="ECO:0000313" key="1">
    <source>
        <dbReference type="EMBL" id="AKQ65934.1"/>
    </source>
</evidence>
<organism evidence="1 2">
    <name type="scientific">Pseudomyxococcus hansupus</name>
    <dbReference type="NCBI Taxonomy" id="1297742"/>
    <lineage>
        <taxon>Bacteria</taxon>
        <taxon>Pseudomonadati</taxon>
        <taxon>Myxococcota</taxon>
        <taxon>Myxococcia</taxon>
        <taxon>Myxococcales</taxon>
        <taxon>Cystobacterineae</taxon>
        <taxon>Myxococcaceae</taxon>
        <taxon>Pseudomyxococcus</taxon>
    </lineage>
</organism>
<accession>A0A0H4WSZ9</accession>
<dbReference type="KEGG" id="mym:A176_002846"/>
<dbReference type="AlphaFoldDB" id="A0A0H4WSZ9"/>
<proteinExistence type="predicted"/>
<keyword evidence="2" id="KW-1185">Reference proteome</keyword>
<dbReference type="EMBL" id="CP012109">
    <property type="protein sequence ID" value="AKQ65934.1"/>
    <property type="molecule type" value="Genomic_DNA"/>
</dbReference>
<dbReference type="RefSeq" id="WP_044889142.1">
    <property type="nucleotide sequence ID" value="NZ_CP012109.1"/>
</dbReference>
<reference evidence="1 2" key="1">
    <citation type="journal article" date="2016" name="PLoS ONE">
        <title>Complete Genome Sequence and Comparative Genomics of a Novel Myxobacterium Myxococcus hansupus.</title>
        <authorList>
            <person name="Sharma G."/>
            <person name="Narwani T."/>
            <person name="Subramanian S."/>
        </authorList>
    </citation>
    <scope>NUCLEOTIDE SEQUENCE [LARGE SCALE GENOMIC DNA]</scope>
    <source>
        <strain evidence="2">mixupus</strain>
    </source>
</reference>
<dbReference type="STRING" id="1297742.A176_002846"/>
<dbReference type="eggNOG" id="ENOG5033827">
    <property type="taxonomic scope" value="Bacteria"/>
</dbReference>
<name>A0A0H4WSZ9_9BACT</name>
<sequence>MLNFDDPKWKELSGGYRIPYDASVALRELEAGEDAWDELWQELHHQGDVGEASYAAVPHLVRIASAAPQIDKNLFSLVATIEIERHRGLNPPLPDWCQAAYAKAWAELIELALRDIRHATEPFDVQSLLGVIALARGQRNLGELLALTEPSELEDLFARFRE</sequence>
<dbReference type="Proteomes" id="UP000009026">
    <property type="component" value="Chromosome"/>
</dbReference>